<proteinExistence type="predicted"/>
<dbReference type="EMBL" id="CZKA01000072">
    <property type="protein sequence ID" value="CUR60379.1"/>
    <property type="molecule type" value="Genomic_DNA"/>
</dbReference>
<evidence type="ECO:0000313" key="1">
    <source>
        <dbReference type="EMBL" id="CUR60379.1"/>
    </source>
</evidence>
<name>A0A2P2CEJ5_9ZZZZ</name>
<gene>
    <name evidence="1" type="ORF">NOCA2740032</name>
</gene>
<sequence>MKKFLIAAGAAAIVASTGGLALANGGGNPQAPAGAGAETTPHVYRCDGGKTVNVRTRIVNTPFTFGETGDLAVPGAKLTFTGPRTGKDTVVVTFSGETRLFGAEADDWMGIEVKLDGVNIQPYTEVGDVMALASDDNWGMHSAQFCTKVGEGQHTLEVFTNTADFATDSSLSGWIDDYQTTFQRFK</sequence>
<protein>
    <submittedName>
        <fullName evidence="1">Uncharacterized protein</fullName>
    </submittedName>
</protein>
<organism evidence="1">
    <name type="scientific">metagenome</name>
    <dbReference type="NCBI Taxonomy" id="256318"/>
    <lineage>
        <taxon>unclassified sequences</taxon>
        <taxon>metagenomes</taxon>
    </lineage>
</organism>
<dbReference type="AlphaFoldDB" id="A0A2P2CEJ5"/>
<accession>A0A2P2CEJ5</accession>
<reference evidence="1" key="1">
    <citation type="submission" date="2015-08" db="EMBL/GenBank/DDBJ databases">
        <authorList>
            <person name="Babu N.S."/>
            <person name="Beckwith C.J."/>
            <person name="Beseler K.G."/>
            <person name="Brison A."/>
            <person name="Carone J.V."/>
            <person name="Caskin T.P."/>
            <person name="Diamond M."/>
            <person name="Durham M.E."/>
            <person name="Foxe J.M."/>
            <person name="Go M."/>
            <person name="Henderson B.A."/>
            <person name="Jones I.B."/>
            <person name="McGettigan J.A."/>
            <person name="Micheletti S.J."/>
            <person name="Nasrallah M.E."/>
            <person name="Ortiz D."/>
            <person name="Piller C.R."/>
            <person name="Privatt S.R."/>
            <person name="Schneider S.L."/>
            <person name="Sharp S."/>
            <person name="Smith T.C."/>
            <person name="Stanton J.D."/>
            <person name="Ullery H.E."/>
            <person name="Wilson R.J."/>
            <person name="Serrano M.G."/>
            <person name="Buck G."/>
            <person name="Lee V."/>
            <person name="Wang Y."/>
            <person name="Carvalho R."/>
            <person name="Voegtly L."/>
            <person name="Shi R."/>
            <person name="Duckworth R."/>
            <person name="Johnson A."/>
            <person name="Loviza R."/>
            <person name="Walstead R."/>
            <person name="Shah Z."/>
            <person name="Kiflezghi M."/>
            <person name="Wade K."/>
            <person name="Ball S.L."/>
            <person name="Bradley K.W."/>
            <person name="Asai D.J."/>
            <person name="Bowman C.A."/>
            <person name="Russell D.A."/>
            <person name="Pope W.H."/>
            <person name="Jacobs-Sera D."/>
            <person name="Hendrix R.W."/>
            <person name="Hatfull G.F."/>
        </authorList>
    </citation>
    <scope>NUCLEOTIDE SEQUENCE</scope>
</reference>